<dbReference type="GO" id="GO:0004742">
    <property type="term" value="F:dihydrolipoyllysine-residue acetyltransferase activity"/>
    <property type="evidence" value="ECO:0007669"/>
    <property type="project" value="UniProtKB-EC"/>
</dbReference>
<dbReference type="SUPFAM" id="SSF51230">
    <property type="entry name" value="Single hybrid motif"/>
    <property type="match status" value="2"/>
</dbReference>
<proteinExistence type="inferred from homology"/>
<dbReference type="PANTHER" id="PTHR43178">
    <property type="entry name" value="DIHYDROLIPOAMIDE ACETYLTRANSFERASE COMPONENT OF PYRUVATE DEHYDROGENASE COMPLEX"/>
    <property type="match status" value="1"/>
</dbReference>
<dbReference type="Gene3D" id="4.10.320.10">
    <property type="entry name" value="E3-binding domain"/>
    <property type="match status" value="1"/>
</dbReference>
<dbReference type="Pfam" id="PF00364">
    <property type="entry name" value="Biotin_lipoyl"/>
    <property type="match status" value="2"/>
</dbReference>
<dbReference type="Pfam" id="PF00198">
    <property type="entry name" value="2-oxoacid_dh"/>
    <property type="match status" value="1"/>
</dbReference>
<dbReference type="InterPro" id="IPR003016">
    <property type="entry name" value="2-oxoA_DH_lipoyl-BS"/>
</dbReference>
<evidence type="ECO:0000256" key="3">
    <source>
        <dbReference type="ARBA" id="ARBA00022679"/>
    </source>
</evidence>
<dbReference type="PROSITE" id="PS50968">
    <property type="entry name" value="BIOTINYL_LIPOYL"/>
    <property type="match status" value="2"/>
</dbReference>
<dbReference type="SUPFAM" id="SSF52777">
    <property type="entry name" value="CoA-dependent acyltransferases"/>
    <property type="match status" value="1"/>
</dbReference>
<evidence type="ECO:0000259" key="10">
    <source>
        <dbReference type="PROSITE" id="PS50968"/>
    </source>
</evidence>
<gene>
    <name evidence="12" type="ORF">GA0074704_4662</name>
</gene>
<dbReference type="Proteomes" id="UP000198210">
    <property type="component" value="Chromosome I"/>
</dbReference>
<keyword evidence="13" id="KW-1185">Reference proteome</keyword>
<evidence type="ECO:0000256" key="4">
    <source>
        <dbReference type="ARBA" id="ARBA00022737"/>
    </source>
</evidence>
<feature type="compositionally biased region" description="Low complexity" evidence="9">
    <location>
        <begin position="356"/>
        <end position="380"/>
    </location>
</feature>
<dbReference type="FunFam" id="3.30.559.10:FF:000007">
    <property type="entry name" value="Dihydrolipoamide acetyltransferase component of pyruvate dehydrogenase complex"/>
    <property type="match status" value="1"/>
</dbReference>
<dbReference type="GO" id="GO:0031405">
    <property type="term" value="F:lipoic acid binding"/>
    <property type="evidence" value="ECO:0007669"/>
    <property type="project" value="TreeGrafter"/>
</dbReference>
<dbReference type="PROSITE" id="PS51826">
    <property type="entry name" value="PSBD"/>
    <property type="match status" value="1"/>
</dbReference>
<sequence>MPVSVTMPRLGESVTEGTVTRWLKQEGDTVEVDEPLLEVSTDKVDTEIPSPAAGVLSRIVVGEDETAEVGSELAVIAGEGEEAGGQAERAEPAAEPTAAAEGTGPEPEQQAAQAAAEPGAEAEQPAVEEPAQAAAPSGEGTPVKMPALGESVTEGTVTRWLKQVGETVEVDEPLLEVSTDKVDTEIPSPVAGTLLEIKVAEDETADVGADLAIIGAAGAAPAKPEPKAEPKPQAQPAPQAEAKPAPKAEPKPEPKVEEPTPGMSYNEPAAEAEVAQQPAKAEAAAQPSAPAPTPQRPTAAAQGGGEEAAGYVTPLVRKLAAEHGVDLASLNGTGVGGRIRKQDVLEAAEKAKAAKAAPAAAAQPAAEAGAPAKPAAKPQPSGKRGTTEKLPRIRKAIATRMHESLHEMAQLTTVIEVDVTKIAKLRAQAKDSFQAKHGVKLSFLPFFALAAIEALQAYPIVNASMDLDGGTITYPAAEHLGIAVDTERGLMVPVIHNAGDLNLGGIAKRIADLAERTRTNKISPDEIAGATFTLTNTGSRGALFDTPIVPSPQSAMLGTGAVVKRPVVVNDPELGEVVAVRSMVYLAMSYDHRLIDGADAARFLVAVKERLEGGNFQAELGL</sequence>
<dbReference type="InterPro" id="IPR014276">
    <property type="entry name" value="2-oxoglutarate_DH_E2"/>
</dbReference>
<dbReference type="Pfam" id="PF02817">
    <property type="entry name" value="E3_binding"/>
    <property type="match status" value="1"/>
</dbReference>
<dbReference type="Gene3D" id="3.30.559.10">
    <property type="entry name" value="Chloramphenicol acetyltransferase-like domain"/>
    <property type="match status" value="1"/>
</dbReference>
<feature type="region of interest" description="Disordered" evidence="9">
    <location>
        <begin position="218"/>
        <end position="306"/>
    </location>
</feature>
<dbReference type="RefSeq" id="WP_088972456.1">
    <property type="nucleotide sequence ID" value="NZ_JBHLYF010000004.1"/>
</dbReference>
<dbReference type="GO" id="GO:0005737">
    <property type="term" value="C:cytoplasm"/>
    <property type="evidence" value="ECO:0007669"/>
    <property type="project" value="TreeGrafter"/>
</dbReference>
<dbReference type="NCBIfam" id="TIGR02927">
    <property type="entry name" value="SucB_Actino"/>
    <property type="match status" value="1"/>
</dbReference>
<dbReference type="InterPro" id="IPR000089">
    <property type="entry name" value="Biotin_lipoyl"/>
</dbReference>
<feature type="compositionally biased region" description="Low complexity" evidence="9">
    <location>
        <begin position="231"/>
        <end position="243"/>
    </location>
</feature>
<feature type="region of interest" description="Disordered" evidence="9">
    <location>
        <begin position="81"/>
        <end position="147"/>
    </location>
</feature>
<evidence type="ECO:0000256" key="5">
    <source>
        <dbReference type="ARBA" id="ARBA00022823"/>
    </source>
</evidence>
<feature type="domain" description="Lipoyl-binding" evidence="10">
    <location>
        <begin position="140"/>
        <end position="215"/>
    </location>
</feature>
<evidence type="ECO:0000256" key="8">
    <source>
        <dbReference type="RuleBase" id="RU003423"/>
    </source>
</evidence>
<feature type="region of interest" description="Disordered" evidence="9">
    <location>
        <begin position="356"/>
        <end position="391"/>
    </location>
</feature>
<dbReference type="InterPro" id="IPR023213">
    <property type="entry name" value="CAT-like_dom_sf"/>
</dbReference>
<name>A0A1C5JNH4_9ACTN</name>
<evidence type="ECO:0000256" key="9">
    <source>
        <dbReference type="SAM" id="MobiDB-lite"/>
    </source>
</evidence>
<keyword evidence="6 8" id="KW-0012">Acyltransferase</keyword>
<dbReference type="AlphaFoldDB" id="A0A1C5JNH4"/>
<accession>A0A1C5JNH4</accession>
<dbReference type="CDD" id="cd06849">
    <property type="entry name" value="lipoyl_domain"/>
    <property type="match status" value="2"/>
</dbReference>
<dbReference type="PANTHER" id="PTHR43178:SF5">
    <property type="entry name" value="LIPOAMIDE ACYLTRANSFERASE COMPONENT OF BRANCHED-CHAIN ALPHA-KETO ACID DEHYDROGENASE COMPLEX, MITOCHONDRIAL"/>
    <property type="match status" value="1"/>
</dbReference>
<evidence type="ECO:0000313" key="13">
    <source>
        <dbReference type="Proteomes" id="UP000198210"/>
    </source>
</evidence>
<organism evidence="12 13">
    <name type="scientific">Micromonospora siamensis</name>
    <dbReference type="NCBI Taxonomy" id="299152"/>
    <lineage>
        <taxon>Bacteria</taxon>
        <taxon>Bacillati</taxon>
        <taxon>Actinomycetota</taxon>
        <taxon>Actinomycetes</taxon>
        <taxon>Micromonosporales</taxon>
        <taxon>Micromonosporaceae</taxon>
        <taxon>Micromonospora</taxon>
    </lineage>
</organism>
<evidence type="ECO:0000256" key="1">
    <source>
        <dbReference type="ARBA" id="ARBA00001938"/>
    </source>
</evidence>
<feature type="compositionally biased region" description="Low complexity" evidence="9">
    <location>
        <begin position="267"/>
        <end position="288"/>
    </location>
</feature>
<evidence type="ECO:0000256" key="2">
    <source>
        <dbReference type="ARBA" id="ARBA00007317"/>
    </source>
</evidence>
<dbReference type="InterPro" id="IPR011053">
    <property type="entry name" value="Single_hybrid_motif"/>
</dbReference>
<keyword evidence="5 8" id="KW-0450">Lipoyl</keyword>
<feature type="domain" description="Lipoyl-binding" evidence="10">
    <location>
        <begin position="2"/>
        <end position="77"/>
    </location>
</feature>
<dbReference type="SUPFAM" id="SSF47005">
    <property type="entry name" value="Peripheral subunit-binding domain of 2-oxo acid dehydrogenase complex"/>
    <property type="match status" value="1"/>
</dbReference>
<keyword evidence="4" id="KW-0677">Repeat</keyword>
<feature type="compositionally biased region" description="Low complexity" evidence="9">
    <location>
        <begin position="93"/>
        <end position="136"/>
    </location>
</feature>
<dbReference type="InterPro" id="IPR036625">
    <property type="entry name" value="E3-bd_dom_sf"/>
</dbReference>
<comment type="cofactor">
    <cofactor evidence="1 8">
        <name>(R)-lipoate</name>
        <dbReference type="ChEBI" id="CHEBI:83088"/>
    </cofactor>
</comment>
<keyword evidence="3 8" id="KW-0808">Transferase</keyword>
<dbReference type="EC" id="2.3.1.-" evidence="8"/>
<dbReference type="InterPro" id="IPR001078">
    <property type="entry name" value="2-oxoacid_DH_actylTfrase"/>
</dbReference>
<feature type="compositionally biased region" description="Basic and acidic residues" evidence="9">
    <location>
        <begin position="244"/>
        <end position="258"/>
    </location>
</feature>
<dbReference type="EMBL" id="LT607751">
    <property type="protein sequence ID" value="SCG71566.1"/>
    <property type="molecule type" value="Genomic_DNA"/>
</dbReference>
<reference evidence="12 13" key="1">
    <citation type="submission" date="2016-06" db="EMBL/GenBank/DDBJ databases">
        <authorList>
            <person name="Kjaerup R.B."/>
            <person name="Dalgaard T.S."/>
            <person name="Juul-Madsen H.R."/>
        </authorList>
    </citation>
    <scope>NUCLEOTIDE SEQUENCE [LARGE SCALE GENOMIC DNA]</scope>
    <source>
        <strain evidence="12 13">DSM 45097</strain>
    </source>
</reference>
<evidence type="ECO:0000313" key="12">
    <source>
        <dbReference type="EMBL" id="SCG71566.1"/>
    </source>
</evidence>
<evidence type="ECO:0000256" key="6">
    <source>
        <dbReference type="ARBA" id="ARBA00023315"/>
    </source>
</evidence>
<dbReference type="Gene3D" id="2.40.50.100">
    <property type="match status" value="2"/>
</dbReference>
<dbReference type="InterPro" id="IPR004167">
    <property type="entry name" value="PSBD"/>
</dbReference>
<comment type="catalytic activity">
    <reaction evidence="7">
        <text>N(6)-[(R)-dihydrolipoyl]-L-lysyl-[protein] + acetyl-CoA = N(6)-[(R)-S(8)-acetyldihydrolipoyl]-L-lysyl-[protein] + CoA</text>
        <dbReference type="Rhea" id="RHEA:17017"/>
        <dbReference type="Rhea" id="RHEA-COMP:10475"/>
        <dbReference type="Rhea" id="RHEA-COMP:10478"/>
        <dbReference type="ChEBI" id="CHEBI:57287"/>
        <dbReference type="ChEBI" id="CHEBI:57288"/>
        <dbReference type="ChEBI" id="CHEBI:83100"/>
        <dbReference type="ChEBI" id="CHEBI:83111"/>
        <dbReference type="EC" id="2.3.1.12"/>
    </reaction>
</comment>
<evidence type="ECO:0000259" key="11">
    <source>
        <dbReference type="PROSITE" id="PS51826"/>
    </source>
</evidence>
<dbReference type="InterPro" id="IPR050743">
    <property type="entry name" value="2-oxoacid_DH_E2_comp"/>
</dbReference>
<dbReference type="PROSITE" id="PS00189">
    <property type="entry name" value="LIPOYL"/>
    <property type="match status" value="2"/>
</dbReference>
<protein>
    <recommendedName>
        <fullName evidence="8">Dihydrolipoamide acetyltransferase component of pyruvate dehydrogenase complex</fullName>
        <ecNumber evidence="8">2.3.1.-</ecNumber>
    </recommendedName>
</protein>
<dbReference type="FunFam" id="2.40.50.100:FF:000023">
    <property type="entry name" value="Dihydrolipoamide acetyltransferase component of pyruvate dehydrogenase complex"/>
    <property type="match status" value="1"/>
</dbReference>
<evidence type="ECO:0000256" key="7">
    <source>
        <dbReference type="ARBA" id="ARBA00048370"/>
    </source>
</evidence>
<feature type="domain" description="Peripheral subunit-binding (PSBD)" evidence="11">
    <location>
        <begin position="311"/>
        <end position="348"/>
    </location>
</feature>
<comment type="similarity">
    <text evidence="2 8">Belongs to the 2-oxoacid dehydrogenase family.</text>
</comment>